<dbReference type="EMBL" id="JACEGQ020000007">
    <property type="protein sequence ID" value="KAH8503394.1"/>
    <property type="molecule type" value="Genomic_DNA"/>
</dbReference>
<proteinExistence type="predicted"/>
<keyword evidence="1" id="KW-0812">Transmembrane</keyword>
<evidence type="ECO:0000256" key="1">
    <source>
        <dbReference type="SAM" id="Phobius"/>
    </source>
</evidence>
<name>A0A8T2YE09_POPDE</name>
<dbReference type="PANTHER" id="PTHR31133:SF12">
    <property type="entry name" value="MEMBRANE PROTEIN"/>
    <property type="match status" value="1"/>
</dbReference>
<keyword evidence="1" id="KW-0472">Membrane</keyword>
<dbReference type="InterPro" id="IPR040229">
    <property type="entry name" value="At3g27390-like"/>
</dbReference>
<dbReference type="AlphaFoldDB" id="A0A8T2YE09"/>
<feature type="transmembrane region" description="Helical" evidence="1">
    <location>
        <begin position="39"/>
        <end position="65"/>
    </location>
</feature>
<gene>
    <name evidence="2" type="ORF">H0E87_014606</name>
</gene>
<feature type="transmembrane region" description="Helical" evidence="1">
    <location>
        <begin position="182"/>
        <end position="208"/>
    </location>
</feature>
<sequence length="610" mass="68135">MGKSNNLHGWLRFLYVIFAFCSAFFLGALKGLLVGPIAASVLILGNGAVILGMFPPHISWTFYTLVKTDRFDIPLKVALLVALPALFGIWLGLSIAGTVLVGLGYGFFAPWIASFEAFRHDDDDDEFKTLYHCAVDGTWGIIKGSCTVVTDFADICCHSYPLYLKELRESSASNEIRTLRLIHVPGCIIAGLVGLIVDVPLFAAIAIIKSPYMLFKGWYRLLHDLIGREGPFLETACIPIAGLTILLWPLVVVGSILVTIFSSIFIGLYASVILYQERSFWRAVAYVIAMVAEFDEYTNDRLYLREGTFLPKPKYQKKGTSHSSELSVGGSLAKFSSVHVEAPAMLVPSFAHSKSVRETVQEVKMVQVWGVMMRSCEMRGRDLLDSGAIAPADLSNYLKARGGNEASVISVGLPCYSFLLSLLNSIKAGSDGFLLSDGTEITHHNRPNDKLFDWFFQPVMVLKEQIRVIKLEEGEERFLQRVVLYGNDTQRMETWDNGSLVPQEALRAAQIQGIARRYNNFCIPLSKLLKKESIAFNNREKLKIGVRCQEHSHDKTSNSPIHSQQVKGHRIIFTVLSLSCSIYFLRITVDSFEMHISRIPILHFLFTKAL</sequence>
<comment type="caution">
    <text evidence="2">The sequence shown here is derived from an EMBL/GenBank/DDBJ whole genome shotgun (WGS) entry which is preliminary data.</text>
</comment>
<organism evidence="2 3">
    <name type="scientific">Populus deltoides</name>
    <name type="common">Eastern poplar</name>
    <name type="synonym">Eastern cottonwood</name>
    <dbReference type="NCBI Taxonomy" id="3696"/>
    <lineage>
        <taxon>Eukaryota</taxon>
        <taxon>Viridiplantae</taxon>
        <taxon>Streptophyta</taxon>
        <taxon>Embryophyta</taxon>
        <taxon>Tracheophyta</taxon>
        <taxon>Spermatophyta</taxon>
        <taxon>Magnoliopsida</taxon>
        <taxon>eudicotyledons</taxon>
        <taxon>Gunneridae</taxon>
        <taxon>Pentapetalae</taxon>
        <taxon>rosids</taxon>
        <taxon>fabids</taxon>
        <taxon>Malpighiales</taxon>
        <taxon>Salicaceae</taxon>
        <taxon>Saliceae</taxon>
        <taxon>Populus</taxon>
    </lineage>
</organism>
<protein>
    <submittedName>
        <fullName evidence="2">Uncharacterized protein</fullName>
    </submittedName>
</protein>
<reference evidence="2" key="1">
    <citation type="journal article" date="2021" name="J. Hered.">
        <title>Genome Assembly of Salicaceae Populus deltoides (Eastern Cottonwood) I-69 Based on Nanopore Sequencing and Hi-C Technologies.</title>
        <authorList>
            <person name="Bai S."/>
            <person name="Wu H."/>
            <person name="Zhang J."/>
            <person name="Pan Z."/>
            <person name="Zhao W."/>
            <person name="Li Z."/>
            <person name="Tong C."/>
        </authorList>
    </citation>
    <scope>NUCLEOTIDE SEQUENCE</scope>
    <source>
        <tissue evidence="2">Leaf</tissue>
    </source>
</reference>
<keyword evidence="3" id="KW-1185">Reference proteome</keyword>
<keyword evidence="1" id="KW-1133">Transmembrane helix</keyword>
<feature type="transmembrane region" description="Helical" evidence="1">
    <location>
        <begin position="256"/>
        <end position="275"/>
    </location>
</feature>
<accession>A0A8T2YE09</accession>
<dbReference type="PANTHER" id="PTHR31133">
    <property type="entry name" value="MEMBRANE PROTEIN"/>
    <property type="match status" value="1"/>
</dbReference>
<evidence type="ECO:0000313" key="3">
    <source>
        <dbReference type="Proteomes" id="UP000807159"/>
    </source>
</evidence>
<dbReference type="Proteomes" id="UP000807159">
    <property type="component" value="Chromosome 7"/>
</dbReference>
<evidence type="ECO:0000313" key="2">
    <source>
        <dbReference type="EMBL" id="KAH8503394.1"/>
    </source>
</evidence>
<feature type="transmembrane region" description="Helical" evidence="1">
    <location>
        <begin position="12"/>
        <end position="33"/>
    </location>
</feature>
<feature type="transmembrane region" description="Helical" evidence="1">
    <location>
        <begin position="77"/>
        <end position="108"/>
    </location>
</feature>